<name>A0A158PC57_ANGCA</name>
<dbReference type="WBParaSite" id="ACAC_0001193701-mRNA-1">
    <property type="protein sequence ID" value="ACAC_0001193701-mRNA-1"/>
    <property type="gene ID" value="ACAC_0001193701"/>
</dbReference>
<dbReference type="CDD" id="cd00109">
    <property type="entry name" value="Kunitz-type"/>
    <property type="match status" value="6"/>
</dbReference>
<feature type="compositionally biased region" description="Polar residues" evidence="4">
    <location>
        <begin position="12"/>
        <end position="30"/>
    </location>
</feature>
<dbReference type="PROSITE" id="PS00280">
    <property type="entry name" value="BPTI_KUNITZ_1"/>
    <property type="match status" value="4"/>
</dbReference>
<dbReference type="SMART" id="SM00131">
    <property type="entry name" value="KU"/>
    <property type="match status" value="8"/>
</dbReference>
<sequence length="788" mass="91420">MARKTEKEDNFTNKFASKLPHSTTTMQPHTTAVRKTRKYTAVQHNASIGLTNITLSTSVHEMTTISARSFLLHSTLGTITSRNTQQSYLAQDEAIESPTSGFRHYRAEARAISNERVFQADLERQLASIKHHHENREDLAYSKLVNHPVTIASECLEPFDINLTKSCDDGKEWTSRYYFDRDLRVCRMYWHGGCFSSSRNDFANQESCMWRCMGQHTEPASKACLDPFDWVYHEDCRHGEFSDRYYFNHERKECKSFQWGGCQSPSQNFFATLDRCKELCESLPQEFAQSCLEPFDDGYRGSCSSDGRFKEYYYFDHLTSTCQMFWFGNCPGSSHNIYPTLGFCQWICERHRDERKPTYCSDKFDPTYRHSCGDGHWVEKAFFDHETGRCNTFWWDGCISTSQNIFNDLRTCQKLCEDQGEISVVLLAFICSYPAYYFDRPTRSCRPFSYSGCGGNENRFLTLSQCENLCEPFMHMTESEMDCHMPLENGIGSSDSNCLPDAGFRFYFSRSQGKCLRFWYQGCGGNANNFYSYEVCQRTCEIQMQRVDRKPRANSNGIFGINSAPYLRFPIISLCSYDPEWGSCNQLRYMWFYNQSSGRCDQFLYGGCGGNPNKFDTFEICQQTCELTGIERIPLLITSIGDYFKSIFMKHFRYYFNKRTRQCKGFHYTGCGKSGNNFVTKEECQGKCEKRYPRDVGRTSSAVPTTFADSRSKSTEKAAMLRHIILDGDRKYHKTEPEWLDYALCVGYRFYNDFQMSNISSTTVVMRCLQSESTLKEKNRTVESVKLL</sequence>
<dbReference type="FunFam" id="4.10.410.10:FF:000026">
    <property type="entry name" value="Serine protease inhibitor, putative"/>
    <property type="match status" value="1"/>
</dbReference>
<dbReference type="PANTHER" id="PTHR10083:SF374">
    <property type="entry name" value="BPTI_KUNITZ INHIBITOR DOMAIN-CONTAINING PROTEIN"/>
    <property type="match status" value="1"/>
</dbReference>
<feature type="domain" description="BPTI/Kunitz inhibitor" evidence="5">
    <location>
        <begin position="653"/>
        <end position="688"/>
    </location>
</feature>
<dbReference type="InterPro" id="IPR050098">
    <property type="entry name" value="TFPI/VKTCI-like"/>
</dbReference>
<evidence type="ECO:0000259" key="5">
    <source>
        <dbReference type="PROSITE" id="PS50279"/>
    </source>
</evidence>
<feature type="domain" description="BPTI/Kunitz inhibitor" evidence="5">
    <location>
        <begin position="416"/>
        <end position="470"/>
    </location>
</feature>
<organism evidence="6 7">
    <name type="scientific">Angiostrongylus cantonensis</name>
    <name type="common">Rat lungworm</name>
    <dbReference type="NCBI Taxonomy" id="6313"/>
    <lineage>
        <taxon>Eukaryota</taxon>
        <taxon>Metazoa</taxon>
        <taxon>Ecdysozoa</taxon>
        <taxon>Nematoda</taxon>
        <taxon>Chromadorea</taxon>
        <taxon>Rhabditida</taxon>
        <taxon>Rhabditina</taxon>
        <taxon>Rhabditomorpha</taxon>
        <taxon>Strongyloidea</taxon>
        <taxon>Metastrongylidae</taxon>
        <taxon>Angiostrongylus</taxon>
    </lineage>
</organism>
<evidence type="ECO:0000313" key="6">
    <source>
        <dbReference type="Proteomes" id="UP000035642"/>
    </source>
</evidence>
<evidence type="ECO:0000313" key="7">
    <source>
        <dbReference type="WBParaSite" id="ACAC_0001193701-mRNA-1"/>
    </source>
</evidence>
<evidence type="ECO:0000256" key="3">
    <source>
        <dbReference type="ARBA" id="ARBA00023157"/>
    </source>
</evidence>
<evidence type="ECO:0000256" key="2">
    <source>
        <dbReference type="ARBA" id="ARBA00022900"/>
    </source>
</evidence>
<dbReference type="GO" id="GO:0005615">
    <property type="term" value="C:extracellular space"/>
    <property type="evidence" value="ECO:0007669"/>
    <property type="project" value="TreeGrafter"/>
</dbReference>
<feature type="domain" description="BPTI/Kunitz inhibitor" evidence="5">
    <location>
        <begin position="575"/>
        <end position="625"/>
    </location>
</feature>
<feature type="compositionally biased region" description="Basic and acidic residues" evidence="4">
    <location>
        <begin position="1"/>
        <end position="11"/>
    </location>
</feature>
<feature type="domain" description="BPTI/Kunitz inhibitor" evidence="5">
    <location>
        <begin position="291"/>
        <end position="348"/>
    </location>
</feature>
<dbReference type="Gene3D" id="4.10.410.10">
    <property type="entry name" value="Pancreatic trypsin inhibitor Kunitz domain"/>
    <property type="match status" value="8"/>
</dbReference>
<protein>
    <submittedName>
        <fullName evidence="7">Kunitz/Bovine pancreatic trypsin inhibitor domain protein</fullName>
    </submittedName>
</protein>
<dbReference type="PROSITE" id="PS50279">
    <property type="entry name" value="BPTI_KUNITZ_2"/>
    <property type="match status" value="8"/>
</dbReference>
<proteinExistence type="predicted"/>
<reference evidence="7" key="2">
    <citation type="submission" date="2016-04" db="UniProtKB">
        <authorList>
            <consortium name="WormBaseParasite"/>
        </authorList>
    </citation>
    <scope>IDENTIFICATION</scope>
</reference>
<dbReference type="InterPro" id="IPR036880">
    <property type="entry name" value="Kunitz_BPTI_sf"/>
</dbReference>
<dbReference type="PRINTS" id="PR00759">
    <property type="entry name" value="BASICPTASE"/>
</dbReference>
<dbReference type="STRING" id="6313.A0A158PC57"/>
<keyword evidence="2" id="KW-0722">Serine protease inhibitor</keyword>
<keyword evidence="1" id="KW-0646">Protease inhibitor</keyword>
<accession>A0A158PC57</accession>
<keyword evidence="6" id="KW-1185">Reference proteome</keyword>
<evidence type="ECO:0000256" key="4">
    <source>
        <dbReference type="SAM" id="MobiDB-lite"/>
    </source>
</evidence>
<dbReference type="PANTHER" id="PTHR10083">
    <property type="entry name" value="KUNITZ-TYPE PROTEASE INHIBITOR-RELATED"/>
    <property type="match status" value="1"/>
</dbReference>
<feature type="domain" description="BPTI/Kunitz inhibitor" evidence="5">
    <location>
        <begin position="483"/>
        <end position="540"/>
    </location>
</feature>
<dbReference type="InterPro" id="IPR002223">
    <property type="entry name" value="Kunitz_BPTI"/>
</dbReference>
<dbReference type="Pfam" id="PF00014">
    <property type="entry name" value="Kunitz_BPTI"/>
    <property type="match status" value="7"/>
</dbReference>
<dbReference type="Proteomes" id="UP000035642">
    <property type="component" value="Unassembled WGS sequence"/>
</dbReference>
<dbReference type="GO" id="GO:0004867">
    <property type="term" value="F:serine-type endopeptidase inhibitor activity"/>
    <property type="evidence" value="ECO:0007669"/>
    <property type="project" value="UniProtKB-KW"/>
</dbReference>
<feature type="domain" description="BPTI/Kunitz inhibitor" evidence="5">
    <location>
        <begin position="155"/>
        <end position="212"/>
    </location>
</feature>
<dbReference type="InterPro" id="IPR020901">
    <property type="entry name" value="Prtase_inh_Kunz-CS"/>
</dbReference>
<feature type="region of interest" description="Disordered" evidence="4">
    <location>
        <begin position="1"/>
        <end position="30"/>
    </location>
</feature>
<keyword evidence="3" id="KW-1015">Disulfide bond</keyword>
<dbReference type="SUPFAM" id="SSF57362">
    <property type="entry name" value="BPTI-like"/>
    <property type="match status" value="8"/>
</dbReference>
<evidence type="ECO:0000256" key="1">
    <source>
        <dbReference type="ARBA" id="ARBA00022690"/>
    </source>
</evidence>
<feature type="domain" description="BPTI/Kunitz inhibitor" evidence="5">
    <location>
        <begin position="224"/>
        <end position="280"/>
    </location>
</feature>
<feature type="domain" description="BPTI/Kunitz inhibitor" evidence="5">
    <location>
        <begin position="360"/>
        <end position="416"/>
    </location>
</feature>
<dbReference type="AlphaFoldDB" id="A0A158PC57"/>
<reference evidence="6" key="1">
    <citation type="submission" date="2012-09" db="EMBL/GenBank/DDBJ databases">
        <authorList>
            <person name="Martin A.A."/>
        </authorList>
    </citation>
    <scope>NUCLEOTIDE SEQUENCE</scope>
</reference>